<dbReference type="Pfam" id="PF23244">
    <property type="entry name" value="VWF"/>
    <property type="match status" value="1"/>
</dbReference>
<keyword evidence="3" id="KW-0325">Glycoprotein</keyword>
<dbReference type="PANTHER" id="PTHR11339:SF403">
    <property type="entry name" value="MUCIN-5B-RELATED"/>
    <property type="match status" value="1"/>
</dbReference>
<proteinExistence type="predicted"/>
<evidence type="ECO:0000256" key="1">
    <source>
        <dbReference type="ARBA" id="ARBA00022737"/>
    </source>
</evidence>
<dbReference type="InterPro" id="IPR050780">
    <property type="entry name" value="Mucin_vWF_Thrombospondin_sf"/>
</dbReference>
<accession>A0ABQ7SUH7</accession>
<dbReference type="CDD" id="cd19941">
    <property type="entry name" value="TIL"/>
    <property type="match status" value="3"/>
</dbReference>
<dbReference type="Pfam" id="PF01826">
    <property type="entry name" value="TIL"/>
    <property type="match status" value="2"/>
</dbReference>
<organism evidence="6 7">
    <name type="scientific">Phrynosoma platyrhinos</name>
    <name type="common">Desert horned lizard</name>
    <dbReference type="NCBI Taxonomy" id="52577"/>
    <lineage>
        <taxon>Eukaryota</taxon>
        <taxon>Metazoa</taxon>
        <taxon>Chordata</taxon>
        <taxon>Craniata</taxon>
        <taxon>Vertebrata</taxon>
        <taxon>Euteleostomi</taxon>
        <taxon>Lepidosauria</taxon>
        <taxon>Squamata</taxon>
        <taxon>Bifurcata</taxon>
        <taxon>Unidentata</taxon>
        <taxon>Episquamata</taxon>
        <taxon>Toxicofera</taxon>
        <taxon>Iguania</taxon>
        <taxon>Phrynosomatidae</taxon>
        <taxon>Phrynosomatinae</taxon>
        <taxon>Phrynosoma</taxon>
    </lineage>
</organism>
<feature type="compositionally biased region" description="Basic and acidic residues" evidence="4">
    <location>
        <begin position="54"/>
        <end position="64"/>
    </location>
</feature>
<dbReference type="Proteomes" id="UP000826234">
    <property type="component" value="Unassembled WGS sequence"/>
</dbReference>
<sequence length="1138" mass="126744">MYKGKTCGLCGDYDGNGKNDLLLHGYKSFPWQFGNLQKVENPTKKCPDVPGDSGKQRDNSHQRDKCKNRYKSKCKKALSRFGNCAKVIDMNDYLSICIDDMCDCSKKSSHSDLVASCVCSTLSQYARDCVLKGGDPGKWRSKELCYQQCPHNLQYMECGNPCVDTCFNPERSKICKAPCTDGCFCPEGENVTWDMIHHFNGTLIMYMCFEQGQYLMTSMTKNVFLLATVHAPIKAKSILPVKPIPSPARTGTVISLLRILYQIEKASNWYFVNVNKRADLPLRLEVTEDRNTSCPFLQGLPEVIFSLIFQDTDGSFVVIGEIAQCGISNTTTCLKNTLITLGAINIKICSCGDVYINNIIGALPVTKDGVTVFRPSTFYVNIVTSSRVQIQVQLKPIMQIFITVDETYQNRTSGTLEYSLVFFLLEKFGQHWCALLLNANGIFAECHSVSDPAPYAKTRTFSLLPFFCFYFLCKDVSMECPRTMQYSYEVKFCNRSCRSLREPDMLCNIQIVSVEGCECPEGTYLANENECVSPEDCPCYYEGQLIQPGNSFQKDGLICKCIQGQLDCIENTEIKKGCPSPMYYFDCGSAGPHATGSECQKSCKTQDMQCYATECASGCMCPDGLVSSGNGSCIEEDQCPCIYGGNFYSPGKYITVNCNKCTCQRRQWICTKNPCQGVCTVYGNGHYFNFDGTKFDFMGDCDYILAQDFCPNNIQTGTFRIIVQNIACGKSLSVCSLKISILLEGSEIRLLGEKIEETTNKPDTEKNYTIYLMGIYIIIETYNGMIFIWDQKTTVTVLVAPSFQGKICGLCGDFDSSANNDFTTRGQSVEMDAQAFGNSWKVTSSCSDINKIDLCVNQPSRLVLGRKYCSVIKSEAFGSCHSKINPTPYYESCVSDFCGCDNVADCECFCTAVAAYSKSCSRAGICIDWRSPTNCRKYSQNKSALSSIDHRLHDKCMKIKIICHFALILGCYPECNAEKPYYDEEKRECVSVLECTSCDPKEKLCLNKTNGKLAMSSTISPAKQETSVFPCFCNINGQLITNGNSQLVTRDTTGWCIYAFCNTTCQTEFNFGECVSFATTAVPSKHVMIPSRPCKGNIQMCEKQPPPYSPGNVVPAFIPGSDCTDLDPPRKVSKLHYQ</sequence>
<evidence type="ECO:0000256" key="3">
    <source>
        <dbReference type="ARBA" id="ARBA00023180"/>
    </source>
</evidence>
<dbReference type="EMBL" id="JAIPUX010003289">
    <property type="protein sequence ID" value="KAH0620986.1"/>
    <property type="molecule type" value="Genomic_DNA"/>
</dbReference>
<dbReference type="SUPFAM" id="SSF57567">
    <property type="entry name" value="Serine protease inhibitors"/>
    <property type="match status" value="3"/>
</dbReference>
<evidence type="ECO:0000313" key="7">
    <source>
        <dbReference type="Proteomes" id="UP000826234"/>
    </source>
</evidence>
<protein>
    <recommendedName>
        <fullName evidence="5">VWFD domain-containing protein</fullName>
    </recommendedName>
</protein>
<reference evidence="6 7" key="1">
    <citation type="journal article" date="2022" name="Gigascience">
        <title>A chromosome-level genome assembly and annotation of the desert horned lizard, Phrynosoma platyrhinos, provides insight into chromosomal rearrangements among reptiles.</title>
        <authorList>
            <person name="Koochekian N."/>
            <person name="Ascanio A."/>
            <person name="Farleigh K."/>
            <person name="Card D.C."/>
            <person name="Schield D.R."/>
            <person name="Castoe T.A."/>
            <person name="Jezkova T."/>
        </authorList>
    </citation>
    <scope>NUCLEOTIDE SEQUENCE [LARGE SCALE GENOMIC DNA]</scope>
    <source>
        <strain evidence="6">NK-2021</strain>
    </source>
</reference>
<name>A0ABQ7SUH7_PHRPL</name>
<dbReference type="InterPro" id="IPR001846">
    <property type="entry name" value="VWF_type-D"/>
</dbReference>
<evidence type="ECO:0000256" key="2">
    <source>
        <dbReference type="ARBA" id="ARBA00023157"/>
    </source>
</evidence>
<dbReference type="SMART" id="SM00832">
    <property type="entry name" value="C8"/>
    <property type="match status" value="2"/>
</dbReference>
<dbReference type="InterPro" id="IPR036084">
    <property type="entry name" value="Ser_inhib-like_sf"/>
</dbReference>
<dbReference type="InterPro" id="IPR014853">
    <property type="entry name" value="VWF/SSPO/ZAN-like_Cys-rich_dom"/>
</dbReference>
<dbReference type="Pfam" id="PF00094">
    <property type="entry name" value="VWD"/>
    <property type="match status" value="2"/>
</dbReference>
<dbReference type="SMART" id="SM00216">
    <property type="entry name" value="VWD"/>
    <property type="match status" value="1"/>
</dbReference>
<dbReference type="Pfam" id="PF08742">
    <property type="entry name" value="C8"/>
    <property type="match status" value="2"/>
</dbReference>
<dbReference type="Gene3D" id="2.10.25.10">
    <property type="entry name" value="Laminin"/>
    <property type="match status" value="3"/>
</dbReference>
<feature type="domain" description="VWFD" evidence="5">
    <location>
        <begin position="677"/>
        <end position="847"/>
    </location>
</feature>
<gene>
    <name evidence="6" type="ORF">JD844_021942</name>
</gene>
<dbReference type="InterPro" id="IPR002919">
    <property type="entry name" value="TIL_dom"/>
</dbReference>
<dbReference type="PANTHER" id="PTHR11339">
    <property type="entry name" value="EXTRACELLULAR MATRIX GLYCOPROTEIN RELATED"/>
    <property type="match status" value="1"/>
</dbReference>
<evidence type="ECO:0000256" key="4">
    <source>
        <dbReference type="SAM" id="MobiDB-lite"/>
    </source>
</evidence>
<evidence type="ECO:0000259" key="5">
    <source>
        <dbReference type="PROSITE" id="PS51233"/>
    </source>
</evidence>
<keyword evidence="7" id="KW-1185">Reference proteome</keyword>
<feature type="domain" description="VWFD" evidence="5">
    <location>
        <begin position="1"/>
        <end position="47"/>
    </location>
</feature>
<comment type="caution">
    <text evidence="6">The sequence shown here is derived from an EMBL/GenBank/DDBJ whole genome shotgun (WGS) entry which is preliminary data.</text>
</comment>
<dbReference type="PROSITE" id="PS51233">
    <property type="entry name" value="VWFD"/>
    <property type="match status" value="3"/>
</dbReference>
<feature type="region of interest" description="Disordered" evidence="4">
    <location>
        <begin position="45"/>
        <end position="64"/>
    </location>
</feature>
<keyword evidence="1" id="KW-0677">Repeat</keyword>
<keyword evidence="2" id="KW-1015">Disulfide bond</keyword>
<dbReference type="SMART" id="SM00215">
    <property type="entry name" value="VWC_out"/>
    <property type="match status" value="2"/>
</dbReference>
<feature type="domain" description="VWFD" evidence="5">
    <location>
        <begin position="274"/>
        <end position="469"/>
    </location>
</feature>
<evidence type="ECO:0000313" key="6">
    <source>
        <dbReference type="EMBL" id="KAH0620986.1"/>
    </source>
</evidence>
<dbReference type="InterPro" id="IPR001007">
    <property type="entry name" value="VWF_dom"/>
</dbReference>